<accession>A0ABS7CMX4</accession>
<dbReference type="Proteomes" id="UP001519887">
    <property type="component" value="Unassembled WGS sequence"/>
</dbReference>
<dbReference type="GO" id="GO:0016787">
    <property type="term" value="F:hydrolase activity"/>
    <property type="evidence" value="ECO:0007669"/>
    <property type="project" value="UniProtKB-KW"/>
</dbReference>
<feature type="non-terminal residue" evidence="1">
    <location>
        <position position="1"/>
    </location>
</feature>
<proteinExistence type="predicted"/>
<keyword evidence="2" id="KW-1185">Reference proteome</keyword>
<feature type="non-terminal residue" evidence="1">
    <location>
        <position position="112"/>
    </location>
</feature>
<reference evidence="1 2" key="1">
    <citation type="submission" date="2021-07" db="EMBL/GenBank/DDBJ databases">
        <title>Paenibacillus radiodurans sp. nov., isolated from the southeastern edge of Tengger Desert.</title>
        <authorList>
            <person name="Zhang G."/>
        </authorList>
    </citation>
    <scope>NUCLEOTIDE SEQUENCE [LARGE SCALE GENOMIC DNA]</scope>
    <source>
        <strain evidence="1 2">CCM 7311</strain>
    </source>
</reference>
<dbReference type="EMBL" id="JAHZIK010003740">
    <property type="protein sequence ID" value="MBW7462258.1"/>
    <property type="molecule type" value="Genomic_DNA"/>
</dbReference>
<sequence>AEDYRQAWEASVMALEKLKIPVDYIDTDLFAEAAEILYGGPLVAERWASLGGFVEEYPDAIFPVTAQVLRTGAATRYTAASVFQAMHKLQRLKLAAGGLLKDAVLVMPTCGG</sequence>
<gene>
    <name evidence="1" type="ORF">K0U00_50225</name>
</gene>
<keyword evidence="1" id="KW-0378">Hydrolase</keyword>
<name>A0ABS7CMX4_9BACL</name>
<organism evidence="1 2">
    <name type="scientific">Paenibacillus sepulcri</name>
    <dbReference type="NCBI Taxonomy" id="359917"/>
    <lineage>
        <taxon>Bacteria</taxon>
        <taxon>Bacillati</taxon>
        <taxon>Bacillota</taxon>
        <taxon>Bacilli</taxon>
        <taxon>Bacillales</taxon>
        <taxon>Paenibacillaceae</taxon>
        <taxon>Paenibacillus</taxon>
    </lineage>
</organism>
<protein>
    <submittedName>
        <fullName evidence="1">Allophanate hydrolase</fullName>
    </submittedName>
</protein>
<dbReference type="Gene3D" id="1.20.58.1700">
    <property type="match status" value="1"/>
</dbReference>
<evidence type="ECO:0000313" key="1">
    <source>
        <dbReference type="EMBL" id="MBW7462258.1"/>
    </source>
</evidence>
<comment type="caution">
    <text evidence="1">The sequence shown here is derived from an EMBL/GenBank/DDBJ whole genome shotgun (WGS) entry which is preliminary data.</text>
</comment>
<dbReference type="SUPFAM" id="SSF75304">
    <property type="entry name" value="Amidase signature (AS) enzymes"/>
    <property type="match status" value="1"/>
</dbReference>
<dbReference type="InterPro" id="IPR036928">
    <property type="entry name" value="AS_sf"/>
</dbReference>
<evidence type="ECO:0000313" key="2">
    <source>
        <dbReference type="Proteomes" id="UP001519887"/>
    </source>
</evidence>